<reference evidence="3 4" key="1">
    <citation type="submission" date="2017-10" db="EMBL/GenBank/DDBJ databases">
        <title>Two draft genome sequences of Pusillimonas sp. strains isolated from a nitrate- and radionuclide-contaminated groundwater in Russia.</title>
        <authorList>
            <person name="Grouzdev D.S."/>
            <person name="Tourova T.P."/>
            <person name="Goeva M.A."/>
            <person name="Babich T.L."/>
            <person name="Sokolova D.S."/>
            <person name="Abdullin R."/>
            <person name="Poltaraus A.B."/>
            <person name="Toshchakov S.V."/>
            <person name="Nazina T.N."/>
        </authorList>
    </citation>
    <scope>NUCLEOTIDE SEQUENCE [LARGE SCALE GENOMIC DNA]</scope>
    <source>
        <strain evidence="3 4">JR1/69-2-13</strain>
    </source>
</reference>
<protein>
    <recommendedName>
        <fullName evidence="5">Tripartite tricarboxylate transporter substrate binding protein</fullName>
    </recommendedName>
</protein>
<keyword evidence="2" id="KW-0472">Membrane</keyword>
<dbReference type="PANTHER" id="PTHR42928:SF5">
    <property type="entry name" value="BLR1237 PROTEIN"/>
    <property type="match status" value="1"/>
</dbReference>
<evidence type="ECO:0000256" key="2">
    <source>
        <dbReference type="SAM" id="Phobius"/>
    </source>
</evidence>
<dbReference type="InterPro" id="IPR005064">
    <property type="entry name" value="BUG"/>
</dbReference>
<comment type="similarity">
    <text evidence="1">Belongs to the UPF0065 (bug) family.</text>
</comment>
<dbReference type="AlphaFoldDB" id="A0A2N4UC84"/>
<name>A0A2N4UC84_9BURK</name>
<dbReference type="PANTHER" id="PTHR42928">
    <property type="entry name" value="TRICARBOXYLATE-BINDING PROTEIN"/>
    <property type="match status" value="1"/>
</dbReference>
<evidence type="ECO:0008006" key="5">
    <source>
        <dbReference type="Google" id="ProtNLM"/>
    </source>
</evidence>
<evidence type="ECO:0000313" key="4">
    <source>
        <dbReference type="Proteomes" id="UP000234328"/>
    </source>
</evidence>
<comment type="caution">
    <text evidence="3">The sequence shown here is derived from an EMBL/GenBank/DDBJ whole genome shotgun (WGS) entry which is preliminary data.</text>
</comment>
<organism evidence="3 4">
    <name type="scientific">Pollutimonas nitritireducens</name>
    <dbReference type="NCBI Taxonomy" id="2045209"/>
    <lineage>
        <taxon>Bacteria</taxon>
        <taxon>Pseudomonadati</taxon>
        <taxon>Pseudomonadota</taxon>
        <taxon>Betaproteobacteria</taxon>
        <taxon>Burkholderiales</taxon>
        <taxon>Alcaligenaceae</taxon>
        <taxon>Pollutimonas</taxon>
    </lineage>
</organism>
<keyword evidence="4" id="KW-1185">Reference proteome</keyword>
<keyword evidence="2" id="KW-1133">Transmembrane helix</keyword>
<dbReference type="CDD" id="cd13578">
    <property type="entry name" value="PBP2_Bug27"/>
    <property type="match status" value="1"/>
</dbReference>
<proteinExistence type="inferred from homology"/>
<evidence type="ECO:0000256" key="1">
    <source>
        <dbReference type="ARBA" id="ARBA00006987"/>
    </source>
</evidence>
<feature type="transmembrane region" description="Helical" evidence="2">
    <location>
        <begin position="39"/>
        <end position="59"/>
    </location>
</feature>
<dbReference type="InterPro" id="IPR042100">
    <property type="entry name" value="Bug_dom1"/>
</dbReference>
<sequence length="358" mass="38209">MNGSCAICAKHEGMDREGLITSLHTTIRKGGDIMKSHRLYTMTALTLGLIMAGSSPVLAADSYPSRQVRMVVPFPPGGSVDYIARIVVPEFAKTLGENVFIDNKGGASGAIGTADVARAAPDGYTLLMVFDTHAVNPHINKSLSYDTFKAFDYITGMTSAPMVLATRKDFPADSLPQMTDYAKKNPGKVTYGSSGVGGSNHLTALDFSNAAEISTLHVPYKGGGPMLTAVIGGQVDFVVTTFPLVVERIKAGQLKALGMGSKERVKQLPDVPTVAEHLPGYSATSWIGLVGPAGLPPAVAEKINEAMRQALDSPKVKDRLTSEGFDIMAGTPEEFKTWVRDRYDEAEKLIKAENIAMN</sequence>
<dbReference type="SUPFAM" id="SSF53850">
    <property type="entry name" value="Periplasmic binding protein-like II"/>
    <property type="match status" value="1"/>
</dbReference>
<dbReference type="Proteomes" id="UP000234328">
    <property type="component" value="Unassembled WGS sequence"/>
</dbReference>
<dbReference type="Gene3D" id="3.40.190.10">
    <property type="entry name" value="Periplasmic binding protein-like II"/>
    <property type="match status" value="1"/>
</dbReference>
<dbReference type="Pfam" id="PF03401">
    <property type="entry name" value="TctC"/>
    <property type="match status" value="1"/>
</dbReference>
<keyword evidence="2" id="KW-0812">Transmembrane</keyword>
<dbReference type="PIRSF" id="PIRSF017082">
    <property type="entry name" value="YflP"/>
    <property type="match status" value="1"/>
</dbReference>
<dbReference type="Gene3D" id="3.40.190.150">
    <property type="entry name" value="Bordetella uptake gene, domain 1"/>
    <property type="match status" value="1"/>
</dbReference>
<evidence type="ECO:0000313" key="3">
    <source>
        <dbReference type="EMBL" id="PLC52628.1"/>
    </source>
</evidence>
<accession>A0A2N4UC84</accession>
<gene>
    <name evidence="3" type="ORF">CR155_17730</name>
</gene>
<dbReference type="EMBL" id="PDNV01000012">
    <property type="protein sequence ID" value="PLC52628.1"/>
    <property type="molecule type" value="Genomic_DNA"/>
</dbReference>